<dbReference type="Proteomes" id="UP000181951">
    <property type="component" value="Unassembled WGS sequence"/>
</dbReference>
<evidence type="ECO:0000313" key="4">
    <source>
        <dbReference type="Proteomes" id="UP000181951"/>
    </source>
</evidence>
<protein>
    <submittedName>
        <fullName evidence="3">TadE-like protein</fullName>
    </submittedName>
</protein>
<organism evidence="3 4">
    <name type="scientific">Actinacidiphila rubida</name>
    <dbReference type="NCBI Taxonomy" id="310780"/>
    <lineage>
        <taxon>Bacteria</taxon>
        <taxon>Bacillati</taxon>
        <taxon>Actinomycetota</taxon>
        <taxon>Actinomycetes</taxon>
        <taxon>Kitasatosporales</taxon>
        <taxon>Streptomycetaceae</taxon>
        <taxon>Actinacidiphila</taxon>
    </lineage>
</organism>
<dbReference type="Pfam" id="PF07811">
    <property type="entry name" value="TadE"/>
    <property type="match status" value="1"/>
</dbReference>
<evidence type="ECO:0000256" key="1">
    <source>
        <dbReference type="SAM" id="MobiDB-lite"/>
    </source>
</evidence>
<gene>
    <name evidence="3" type="ORF">SAMN05216267_1006248</name>
</gene>
<dbReference type="AlphaFoldDB" id="A0A1H8HHM3"/>
<feature type="region of interest" description="Disordered" evidence="1">
    <location>
        <begin position="77"/>
        <end position="101"/>
    </location>
</feature>
<evidence type="ECO:0000313" key="3">
    <source>
        <dbReference type="EMBL" id="SEN55771.1"/>
    </source>
</evidence>
<accession>A0A1H8HHM3</accession>
<feature type="region of interest" description="Disordered" evidence="1">
    <location>
        <begin position="1"/>
        <end position="38"/>
    </location>
</feature>
<dbReference type="InterPro" id="IPR012495">
    <property type="entry name" value="TadE-like_dom"/>
</dbReference>
<sequence length="155" mass="16120">MTTPAARRRGAIRARLPRAGTSGTRRPRTRRPRARTRGDRGVASLEYLGMLPFLLLVALAGIQLGLAAYCAEQAGTAARTAARTASEPSPHGDPAQAGRNAVSGWVDPRISFPGAADANAVTATATVDVPSVIPGLSIFGPVHRSATMPKEDTTP</sequence>
<keyword evidence="4" id="KW-1185">Reference proteome</keyword>
<proteinExistence type="predicted"/>
<dbReference type="EMBL" id="FODD01000006">
    <property type="protein sequence ID" value="SEN55771.1"/>
    <property type="molecule type" value="Genomic_DNA"/>
</dbReference>
<feature type="domain" description="TadE-like" evidence="2">
    <location>
        <begin position="41"/>
        <end position="83"/>
    </location>
</feature>
<evidence type="ECO:0000259" key="2">
    <source>
        <dbReference type="Pfam" id="PF07811"/>
    </source>
</evidence>
<dbReference type="STRING" id="310780.SAMN05216267_1006248"/>
<feature type="compositionally biased region" description="Basic residues" evidence="1">
    <location>
        <begin position="25"/>
        <end position="35"/>
    </location>
</feature>
<feature type="compositionally biased region" description="Basic residues" evidence="1">
    <location>
        <begin position="1"/>
        <end position="16"/>
    </location>
</feature>
<name>A0A1H8HHM3_9ACTN</name>
<reference evidence="3 4" key="1">
    <citation type="submission" date="2016-10" db="EMBL/GenBank/DDBJ databases">
        <authorList>
            <person name="de Groot N.N."/>
        </authorList>
    </citation>
    <scope>NUCLEOTIDE SEQUENCE [LARGE SCALE GENOMIC DNA]</scope>
    <source>
        <strain evidence="3 4">CGMCC 4.2026</strain>
    </source>
</reference>